<dbReference type="Pfam" id="PF05036">
    <property type="entry name" value="SPOR"/>
    <property type="match status" value="1"/>
</dbReference>
<keyword evidence="1" id="KW-0378">Hydrolase</keyword>
<organism evidence="4 5">
    <name type="scientific">Halobacillus litoralis</name>
    <dbReference type="NCBI Taxonomy" id="45668"/>
    <lineage>
        <taxon>Bacteria</taxon>
        <taxon>Bacillati</taxon>
        <taxon>Bacillota</taxon>
        <taxon>Bacilli</taxon>
        <taxon>Bacillales</taxon>
        <taxon>Bacillaceae</taxon>
        <taxon>Halobacillus</taxon>
    </lineage>
</organism>
<reference evidence="4 5" key="1">
    <citation type="submission" date="2018-01" db="EMBL/GenBank/DDBJ databases">
        <title>The whole genome sequencing and assembly of Halobacillus litoralis ERB031 strain.</title>
        <authorList>
            <person name="Lee S.-J."/>
            <person name="Park M.-K."/>
            <person name="Kim J.-Y."/>
            <person name="Lee Y.-J."/>
            <person name="Yi H."/>
            <person name="Bahn Y.-S."/>
            <person name="Kim J.F."/>
            <person name="Lee D.-W."/>
        </authorList>
    </citation>
    <scope>NUCLEOTIDE SEQUENCE [LARGE SCALE GENOMIC DNA]</scope>
    <source>
        <strain evidence="4 5">ERB 031</strain>
    </source>
</reference>
<proteinExistence type="predicted"/>
<evidence type="ECO:0000313" key="5">
    <source>
        <dbReference type="Proteomes" id="UP000287756"/>
    </source>
</evidence>
<dbReference type="KEGG" id="hli:HLI_20765"/>
<evidence type="ECO:0000313" key="4">
    <source>
        <dbReference type="EMBL" id="QAS54475.1"/>
    </source>
</evidence>
<dbReference type="InterPro" id="IPR002508">
    <property type="entry name" value="MurNAc-LAA_cat"/>
</dbReference>
<dbReference type="InterPro" id="IPR002901">
    <property type="entry name" value="MGlyc_endo_b_GlcNAc-like_dom"/>
</dbReference>
<dbReference type="RefSeq" id="WP_128526737.1">
    <property type="nucleotide sequence ID" value="NZ_CP026118.1"/>
</dbReference>
<dbReference type="InterPro" id="IPR050695">
    <property type="entry name" value="N-acetylmuramoyl_amidase_3"/>
</dbReference>
<dbReference type="Gene3D" id="3.30.70.1070">
    <property type="entry name" value="Sporulation related repeat"/>
    <property type="match status" value="1"/>
</dbReference>
<dbReference type="GO" id="GO:0004040">
    <property type="term" value="F:amidase activity"/>
    <property type="evidence" value="ECO:0007669"/>
    <property type="project" value="InterPro"/>
</dbReference>
<dbReference type="PANTHER" id="PTHR30404">
    <property type="entry name" value="N-ACETYLMURAMOYL-L-ALANINE AMIDASE"/>
    <property type="match status" value="1"/>
</dbReference>
<dbReference type="CDD" id="cd02696">
    <property type="entry name" value="MurNAc-LAA"/>
    <property type="match status" value="1"/>
</dbReference>
<dbReference type="Gene3D" id="3.40.630.40">
    <property type="entry name" value="Zn-dependent exopeptidases"/>
    <property type="match status" value="1"/>
</dbReference>
<dbReference type="InterPro" id="IPR036680">
    <property type="entry name" value="SPOR-like_sf"/>
</dbReference>
<evidence type="ECO:0000256" key="2">
    <source>
        <dbReference type="SAM" id="Coils"/>
    </source>
</evidence>
<protein>
    <submittedName>
        <fullName evidence="4">Sporulation protein</fullName>
    </submittedName>
</protein>
<evidence type="ECO:0000259" key="3">
    <source>
        <dbReference type="PROSITE" id="PS51724"/>
    </source>
</evidence>
<dbReference type="Pfam" id="PF01832">
    <property type="entry name" value="Glucosaminidase"/>
    <property type="match status" value="1"/>
</dbReference>
<dbReference type="GO" id="GO:0042834">
    <property type="term" value="F:peptidoglycan binding"/>
    <property type="evidence" value="ECO:0007669"/>
    <property type="project" value="InterPro"/>
</dbReference>
<name>A0A410MIJ7_9BACI</name>
<keyword evidence="2" id="KW-0175">Coiled coil</keyword>
<accession>A0A410MIJ7</accession>
<dbReference type="GO" id="GO:0008745">
    <property type="term" value="F:N-acetylmuramoyl-L-alanine amidase activity"/>
    <property type="evidence" value="ECO:0007669"/>
    <property type="project" value="InterPro"/>
</dbReference>
<dbReference type="Proteomes" id="UP000287756">
    <property type="component" value="Chromosome"/>
</dbReference>
<feature type="coiled-coil region" evidence="2">
    <location>
        <begin position="434"/>
        <end position="461"/>
    </location>
</feature>
<evidence type="ECO:0000256" key="1">
    <source>
        <dbReference type="ARBA" id="ARBA00022801"/>
    </source>
</evidence>
<dbReference type="SUPFAM" id="SSF53187">
    <property type="entry name" value="Zn-dependent exopeptidases"/>
    <property type="match status" value="1"/>
</dbReference>
<feature type="domain" description="SPOR" evidence="3">
    <location>
        <begin position="189"/>
        <end position="268"/>
    </location>
</feature>
<dbReference type="OrthoDB" id="9763643at2"/>
<dbReference type="GO" id="GO:0009253">
    <property type="term" value="P:peptidoglycan catabolic process"/>
    <property type="evidence" value="ECO:0007669"/>
    <property type="project" value="InterPro"/>
</dbReference>
<gene>
    <name evidence="4" type="ORF">HLI_20765</name>
</gene>
<dbReference type="SUPFAM" id="SSF110997">
    <property type="entry name" value="Sporulation related repeat"/>
    <property type="match status" value="1"/>
</dbReference>
<dbReference type="Pfam" id="PF01520">
    <property type="entry name" value="Amidase_3"/>
    <property type="match status" value="1"/>
</dbReference>
<dbReference type="PROSITE" id="PS51724">
    <property type="entry name" value="SPOR"/>
    <property type="match status" value="1"/>
</dbReference>
<dbReference type="PANTHER" id="PTHR30404:SF0">
    <property type="entry name" value="N-ACETYLMURAMOYL-L-ALANINE AMIDASE AMIC"/>
    <property type="match status" value="1"/>
</dbReference>
<dbReference type="AlphaFoldDB" id="A0A410MIJ7"/>
<dbReference type="EMBL" id="CP026118">
    <property type="protein sequence ID" value="QAS54475.1"/>
    <property type="molecule type" value="Genomic_DNA"/>
</dbReference>
<dbReference type="GO" id="GO:0030288">
    <property type="term" value="C:outer membrane-bounded periplasmic space"/>
    <property type="evidence" value="ECO:0007669"/>
    <property type="project" value="TreeGrafter"/>
</dbReference>
<sequence length="462" mass="50495">MKTIVIDAGHGGSDPGATYQGSQEKTFNLSIALNVQRILSQNYEVEIIMTRTSDVTLSLGARTQLANQRNADFFLSIHNNAAGGSGFESYIYNGPLVPTTQAYQNTIHDRIINTVGPKYNVSNRGKKEANFHVLRESDMSALLLEILFVDNPGDLALLKNSSFINDVSRSIAEGVADALNLPGKTQPQPAPGDLYRVIAGSFRNRENAENRIEFLANQGIASFVVQTTISGTVYYRVQAGAYEQEKNAKDQVARLKSIGITGAFIVRETGTTPPTPAPEPPQEEGYSILGDQYLNACQLDDFVKTVNPDAPDLGRFYMKYGNAYGIRGDIAYAQAIHETDYFRFTGLVDADQNNYAGIGATGPGNPGATFSSPEEGVHAQIQHLYAYASTEAIPTGYAKVDPRFDLVSRGSGKTWIQLNGKWAVPGTTYGQSILSIYERNIDHAIEEMDQQKQVLQDVLEEL</sequence>
<dbReference type="InterPro" id="IPR007730">
    <property type="entry name" value="SPOR-like_dom"/>
</dbReference>
<dbReference type="SMART" id="SM00646">
    <property type="entry name" value="Ami_3"/>
    <property type="match status" value="1"/>
</dbReference>